<dbReference type="SUPFAM" id="SSF103657">
    <property type="entry name" value="BAR/IMD domain-like"/>
    <property type="match status" value="1"/>
</dbReference>
<dbReference type="GO" id="GO:0007165">
    <property type="term" value="P:signal transduction"/>
    <property type="evidence" value="ECO:0007669"/>
    <property type="project" value="InterPro"/>
</dbReference>
<feature type="region of interest" description="Disordered" evidence="2">
    <location>
        <begin position="614"/>
        <end position="664"/>
    </location>
</feature>
<dbReference type="GO" id="GO:0005737">
    <property type="term" value="C:cytoplasm"/>
    <property type="evidence" value="ECO:0007669"/>
    <property type="project" value="TreeGrafter"/>
</dbReference>
<protein>
    <recommendedName>
        <fullName evidence="3">Rho-GAP domain-containing protein</fullName>
    </recommendedName>
</protein>
<evidence type="ECO:0000259" key="3">
    <source>
        <dbReference type="PROSITE" id="PS50238"/>
    </source>
</evidence>
<comment type="caution">
    <text evidence="4">The sequence shown here is derived from an EMBL/GenBank/DDBJ whole genome shotgun (WGS) entry which is preliminary data.</text>
</comment>
<feature type="compositionally biased region" description="Polar residues" evidence="2">
    <location>
        <begin position="678"/>
        <end position="715"/>
    </location>
</feature>
<dbReference type="PROSITE" id="PS50238">
    <property type="entry name" value="RHOGAP"/>
    <property type="match status" value="1"/>
</dbReference>
<feature type="region of interest" description="Disordered" evidence="2">
    <location>
        <begin position="764"/>
        <end position="828"/>
    </location>
</feature>
<evidence type="ECO:0000256" key="1">
    <source>
        <dbReference type="ARBA" id="ARBA00022468"/>
    </source>
</evidence>
<evidence type="ECO:0000256" key="2">
    <source>
        <dbReference type="SAM" id="MobiDB-lite"/>
    </source>
</evidence>
<evidence type="ECO:0000313" key="5">
    <source>
        <dbReference type="Proteomes" id="UP001209540"/>
    </source>
</evidence>
<gene>
    <name evidence="4" type="ORF">BDA99DRAFT_507510</name>
</gene>
<organism evidence="4 5">
    <name type="scientific">Phascolomyces articulosus</name>
    <dbReference type="NCBI Taxonomy" id="60185"/>
    <lineage>
        <taxon>Eukaryota</taxon>
        <taxon>Fungi</taxon>
        <taxon>Fungi incertae sedis</taxon>
        <taxon>Mucoromycota</taxon>
        <taxon>Mucoromycotina</taxon>
        <taxon>Mucoromycetes</taxon>
        <taxon>Mucorales</taxon>
        <taxon>Lichtheimiaceae</taxon>
        <taxon>Phascolomyces</taxon>
    </lineage>
</organism>
<feature type="compositionally biased region" description="Low complexity" evidence="2">
    <location>
        <begin position="716"/>
        <end position="733"/>
    </location>
</feature>
<feature type="compositionally biased region" description="Low complexity" evidence="2">
    <location>
        <begin position="769"/>
        <end position="786"/>
    </location>
</feature>
<feature type="compositionally biased region" description="Polar residues" evidence="2">
    <location>
        <begin position="202"/>
        <end position="217"/>
    </location>
</feature>
<keyword evidence="1" id="KW-0343">GTPase activation</keyword>
<proteinExistence type="predicted"/>
<feature type="compositionally biased region" description="Basic and acidic residues" evidence="2">
    <location>
        <begin position="250"/>
        <end position="267"/>
    </location>
</feature>
<feature type="region of interest" description="Disordered" evidence="2">
    <location>
        <begin position="1"/>
        <end position="26"/>
    </location>
</feature>
<dbReference type="Proteomes" id="UP001209540">
    <property type="component" value="Unassembled WGS sequence"/>
</dbReference>
<feature type="compositionally biased region" description="Low complexity" evidence="2">
    <location>
        <begin position="224"/>
        <end position="240"/>
    </location>
</feature>
<evidence type="ECO:0000313" key="4">
    <source>
        <dbReference type="EMBL" id="KAI9265038.1"/>
    </source>
</evidence>
<dbReference type="PANTHER" id="PTHR23176">
    <property type="entry name" value="RHO/RAC/CDC GTPASE-ACTIVATING PROTEIN"/>
    <property type="match status" value="1"/>
</dbReference>
<dbReference type="InterPro" id="IPR027267">
    <property type="entry name" value="AH/BAR_dom_sf"/>
</dbReference>
<dbReference type="GO" id="GO:0005096">
    <property type="term" value="F:GTPase activator activity"/>
    <property type="evidence" value="ECO:0007669"/>
    <property type="project" value="UniProtKB-KW"/>
</dbReference>
<feature type="compositionally biased region" description="Low complexity" evidence="2">
    <location>
        <begin position="811"/>
        <end position="828"/>
    </location>
</feature>
<accession>A0AAD5KB64</accession>
<dbReference type="InterPro" id="IPR000198">
    <property type="entry name" value="RhoGAP_dom"/>
</dbReference>
<dbReference type="SUPFAM" id="SSF48350">
    <property type="entry name" value="GTPase activation domain, GAP"/>
    <property type="match status" value="1"/>
</dbReference>
<dbReference type="Pfam" id="PF00620">
    <property type="entry name" value="RhoGAP"/>
    <property type="match status" value="1"/>
</dbReference>
<dbReference type="AlphaFoldDB" id="A0AAD5KB64"/>
<dbReference type="InterPro" id="IPR050729">
    <property type="entry name" value="Rho-GAP"/>
</dbReference>
<dbReference type="CDD" id="cd00159">
    <property type="entry name" value="RhoGAP"/>
    <property type="match status" value="1"/>
</dbReference>
<dbReference type="EMBL" id="JAIXMP010000011">
    <property type="protein sequence ID" value="KAI9265038.1"/>
    <property type="molecule type" value="Genomic_DNA"/>
</dbReference>
<sequence>MARPRGKSFTQHAQQQHQHHQYQQQPIPTFETTSITASNELPNVNAQLDYINKLIKWNLHDIDNFIDVLTARIYAEETYIQSLERIERIAPVPEPEIRYFGNAQTSYQKATIQYKASVNGMLKGRKELLKQMRNQRQRLYNVRDTQENRRKKIKNILGEKNTNYLTYRSRDYVKRHNAYTNKCKEIDQAESEAEHQQQQSSLGVTSSAPMGGSTTTIVAGGGANPIPTNNPATTVAAAASSGGGGMLEEQGPRKSSDSDHSTSSHENSHRRRMAGLKALRTQLVNAMSSNVDPNTRVAKLKRDMSDLDREYRKSVVFMERLRRKQVETSQHAIKHAEVMFFDKSEMTKSVLHNILKVEQEMQEKEAAMTRTVSQISDQVDGRADVALFCTEYDKYKQRFDIPEQIHYDNYFHGTLKDVQFGTSLEAYAKIYQRDVPVLVEKCIQAVEDQGGLQKEGIYRVSGRQSNLDALKIDFEKDEANIQLSNYDVFTIASVLKVYLREMEQPLFGLPMKYRAEYSNKDDPTRLRELEYNLTELTDPHRNTLKALIEHLAKVTQHAEVNKMNVQNLTMIFTPAIFHDYNNAENPGEWCNDKVFSDLITHHHTLFASVEAYVNEKKQKQQPRKQSINAGHFPLPSSNNNNNNNAGGGGSSSSSQPPQASSTTLLYPTSNLDQQQVISPGSTMTLPSPQQQQTTNNMSGISTGSVHSNNSSIEPHSSTTTTTTAAAAAVTTNPTPSPAKQLNRSDSRGKKILARKDSLHALQLSPSLVQQQQQQQQQQQSQQTQHQRNASASTKELPPIVATAQPGTPEPSSTITTTAAAATTTSTVK</sequence>
<feature type="domain" description="Rho-GAP" evidence="3">
    <location>
        <begin position="422"/>
        <end position="606"/>
    </location>
</feature>
<feature type="compositionally biased region" description="Low complexity" evidence="2">
    <location>
        <begin position="651"/>
        <end position="661"/>
    </location>
</feature>
<dbReference type="InterPro" id="IPR008936">
    <property type="entry name" value="Rho_GTPase_activation_prot"/>
</dbReference>
<feature type="region of interest" description="Disordered" evidence="2">
    <location>
        <begin position="188"/>
        <end position="271"/>
    </location>
</feature>
<name>A0AAD5KB64_9FUNG</name>
<dbReference type="PANTHER" id="PTHR23176:SF134">
    <property type="entry name" value="RHO-TYPE GTPASE-ACTIVATING PROTEIN"/>
    <property type="match status" value="1"/>
</dbReference>
<keyword evidence="5" id="KW-1185">Reference proteome</keyword>
<feature type="compositionally biased region" description="Low complexity" evidence="2">
    <location>
        <begin position="11"/>
        <end position="25"/>
    </location>
</feature>
<reference evidence="4" key="1">
    <citation type="journal article" date="2022" name="IScience">
        <title>Evolution of zygomycete secretomes and the origins of terrestrial fungal ecologies.</title>
        <authorList>
            <person name="Chang Y."/>
            <person name="Wang Y."/>
            <person name="Mondo S."/>
            <person name="Ahrendt S."/>
            <person name="Andreopoulos W."/>
            <person name="Barry K."/>
            <person name="Beard J."/>
            <person name="Benny G.L."/>
            <person name="Blankenship S."/>
            <person name="Bonito G."/>
            <person name="Cuomo C."/>
            <person name="Desiro A."/>
            <person name="Gervers K.A."/>
            <person name="Hundley H."/>
            <person name="Kuo A."/>
            <person name="LaButti K."/>
            <person name="Lang B.F."/>
            <person name="Lipzen A."/>
            <person name="O'Donnell K."/>
            <person name="Pangilinan J."/>
            <person name="Reynolds N."/>
            <person name="Sandor L."/>
            <person name="Smith M.E."/>
            <person name="Tsang A."/>
            <person name="Grigoriev I.V."/>
            <person name="Stajich J.E."/>
            <person name="Spatafora J.W."/>
        </authorList>
    </citation>
    <scope>NUCLEOTIDE SEQUENCE</scope>
    <source>
        <strain evidence="4">RSA 2281</strain>
    </source>
</reference>
<dbReference type="Gene3D" id="1.10.555.10">
    <property type="entry name" value="Rho GTPase activation protein"/>
    <property type="match status" value="1"/>
</dbReference>
<dbReference type="Gene3D" id="1.20.1270.60">
    <property type="entry name" value="Arfaptin homology (AH) domain/BAR domain"/>
    <property type="match status" value="1"/>
</dbReference>
<feature type="region of interest" description="Disordered" evidence="2">
    <location>
        <begin position="678"/>
        <end position="747"/>
    </location>
</feature>
<reference evidence="4" key="2">
    <citation type="submission" date="2023-02" db="EMBL/GenBank/DDBJ databases">
        <authorList>
            <consortium name="DOE Joint Genome Institute"/>
            <person name="Mondo S.J."/>
            <person name="Chang Y."/>
            <person name="Wang Y."/>
            <person name="Ahrendt S."/>
            <person name="Andreopoulos W."/>
            <person name="Barry K."/>
            <person name="Beard J."/>
            <person name="Benny G.L."/>
            <person name="Blankenship S."/>
            <person name="Bonito G."/>
            <person name="Cuomo C."/>
            <person name="Desiro A."/>
            <person name="Gervers K.A."/>
            <person name="Hundley H."/>
            <person name="Kuo A."/>
            <person name="LaButti K."/>
            <person name="Lang B.F."/>
            <person name="Lipzen A."/>
            <person name="O'Donnell K."/>
            <person name="Pangilinan J."/>
            <person name="Reynolds N."/>
            <person name="Sandor L."/>
            <person name="Smith M.W."/>
            <person name="Tsang A."/>
            <person name="Grigoriev I.V."/>
            <person name="Stajich J.E."/>
            <person name="Spatafora J.W."/>
        </authorList>
    </citation>
    <scope>NUCLEOTIDE SEQUENCE</scope>
    <source>
        <strain evidence="4">RSA 2281</strain>
    </source>
</reference>
<dbReference type="SMART" id="SM00324">
    <property type="entry name" value="RhoGAP"/>
    <property type="match status" value="1"/>
</dbReference>